<evidence type="ECO:0000313" key="2">
    <source>
        <dbReference type="Proteomes" id="UP000606786"/>
    </source>
</evidence>
<protein>
    <submittedName>
        <fullName evidence="1">(Mediterranean fruit fly) hypothetical protein</fullName>
    </submittedName>
</protein>
<dbReference type="AlphaFoldDB" id="A0A811V4E7"/>
<organism evidence="1 2">
    <name type="scientific">Ceratitis capitata</name>
    <name type="common">Mediterranean fruit fly</name>
    <name type="synonym">Tephritis capitata</name>
    <dbReference type="NCBI Taxonomy" id="7213"/>
    <lineage>
        <taxon>Eukaryota</taxon>
        <taxon>Metazoa</taxon>
        <taxon>Ecdysozoa</taxon>
        <taxon>Arthropoda</taxon>
        <taxon>Hexapoda</taxon>
        <taxon>Insecta</taxon>
        <taxon>Pterygota</taxon>
        <taxon>Neoptera</taxon>
        <taxon>Endopterygota</taxon>
        <taxon>Diptera</taxon>
        <taxon>Brachycera</taxon>
        <taxon>Muscomorpha</taxon>
        <taxon>Tephritoidea</taxon>
        <taxon>Tephritidae</taxon>
        <taxon>Ceratitis</taxon>
        <taxon>Ceratitis</taxon>
    </lineage>
</organism>
<gene>
    <name evidence="1" type="ORF">CCAP1982_LOCUS13781</name>
</gene>
<comment type="caution">
    <text evidence="1">The sequence shown here is derived from an EMBL/GenBank/DDBJ whole genome shotgun (WGS) entry which is preliminary data.</text>
</comment>
<dbReference type="Proteomes" id="UP000606786">
    <property type="component" value="Unassembled WGS sequence"/>
</dbReference>
<keyword evidence="2" id="KW-1185">Reference proteome</keyword>
<dbReference type="EMBL" id="CAJHJT010000034">
    <property type="protein sequence ID" value="CAD7005418.1"/>
    <property type="molecule type" value="Genomic_DNA"/>
</dbReference>
<proteinExistence type="predicted"/>
<reference evidence="1" key="1">
    <citation type="submission" date="2020-11" db="EMBL/GenBank/DDBJ databases">
        <authorList>
            <person name="Whitehead M."/>
        </authorList>
    </citation>
    <scope>NUCLEOTIDE SEQUENCE</scope>
    <source>
        <strain evidence="1">EGII</strain>
    </source>
</reference>
<name>A0A811V4E7_CERCA</name>
<sequence length="206" mass="22924">MDIPSYRDTRIPHIRVAFDKCVGVSIDLKYIQFESDTDKDYHKANARRANARNQVDRTRFGEKVERECANVADRKQAHKFSQLSAGKGNGQCAGSRSLRPTSGKCEIQLISKLQHQQQPQANELCQRLIKYKHRSVFATADKCPLVGRLADCGGYNMLLCCMLHIFHGVRVSVPATAPAPAPAPAPTCRARNTQTLVCQLTIAFGR</sequence>
<accession>A0A811V4E7</accession>
<evidence type="ECO:0000313" key="1">
    <source>
        <dbReference type="EMBL" id="CAD7005418.1"/>
    </source>
</evidence>